<protein>
    <submittedName>
        <fullName evidence="1">Uncharacterized protein</fullName>
    </submittedName>
</protein>
<dbReference type="InterPro" id="IPR032466">
    <property type="entry name" value="Metal_Hydrolase"/>
</dbReference>
<dbReference type="STRING" id="1423747.FC69_GL001469"/>
<accession>A0A0R1S6E6</accession>
<dbReference type="PATRIC" id="fig|1423747.3.peg.1497"/>
<dbReference type="EMBL" id="AZEX01000004">
    <property type="protein sequence ID" value="KRL61816.1"/>
    <property type="molecule type" value="Genomic_DNA"/>
</dbReference>
<dbReference type="Gene3D" id="3.20.20.140">
    <property type="entry name" value="Metal-dependent hydrolases"/>
    <property type="match status" value="1"/>
</dbReference>
<dbReference type="Proteomes" id="UP000051264">
    <property type="component" value="Unassembled WGS sequence"/>
</dbReference>
<dbReference type="RefSeq" id="WP_056950039.1">
    <property type="nucleotide sequence ID" value="NZ_AZEX01000004.1"/>
</dbReference>
<comment type="caution">
    <text evidence="1">The sequence shown here is derived from an EMBL/GenBank/DDBJ whole genome shotgun (WGS) entry which is preliminary data.</text>
</comment>
<dbReference type="OrthoDB" id="8772092at2"/>
<gene>
    <name evidence="1" type="ORF">FC69_GL001469</name>
</gene>
<dbReference type="AlphaFoldDB" id="A0A0R1S6E6"/>
<name>A0A0R1S6E6_9LACO</name>
<organism evidence="1 2">
    <name type="scientific">Latilactobacillus fuchuensis DSM 14340 = JCM 11249</name>
    <dbReference type="NCBI Taxonomy" id="1423747"/>
    <lineage>
        <taxon>Bacteria</taxon>
        <taxon>Bacillati</taxon>
        <taxon>Bacillota</taxon>
        <taxon>Bacilli</taxon>
        <taxon>Lactobacillales</taxon>
        <taxon>Lactobacillaceae</taxon>
        <taxon>Latilactobacillus</taxon>
    </lineage>
</organism>
<evidence type="ECO:0000313" key="1">
    <source>
        <dbReference type="EMBL" id="KRL61816.1"/>
    </source>
</evidence>
<reference evidence="1 2" key="1">
    <citation type="journal article" date="2015" name="Genome Announc.">
        <title>Expanding the biotechnology potential of lactobacilli through comparative genomics of 213 strains and associated genera.</title>
        <authorList>
            <person name="Sun Z."/>
            <person name="Harris H.M."/>
            <person name="McCann A."/>
            <person name="Guo C."/>
            <person name="Argimon S."/>
            <person name="Zhang W."/>
            <person name="Yang X."/>
            <person name="Jeffery I.B."/>
            <person name="Cooney J.C."/>
            <person name="Kagawa T.F."/>
            <person name="Liu W."/>
            <person name="Song Y."/>
            <person name="Salvetti E."/>
            <person name="Wrobel A."/>
            <person name="Rasinkangas P."/>
            <person name="Parkhill J."/>
            <person name="Rea M.C."/>
            <person name="O'Sullivan O."/>
            <person name="Ritari J."/>
            <person name="Douillard F.P."/>
            <person name="Paul Ross R."/>
            <person name="Yang R."/>
            <person name="Briner A.E."/>
            <person name="Felis G.E."/>
            <person name="de Vos W.M."/>
            <person name="Barrangou R."/>
            <person name="Klaenhammer T.R."/>
            <person name="Caufield P.W."/>
            <person name="Cui Y."/>
            <person name="Zhang H."/>
            <person name="O'Toole P.W."/>
        </authorList>
    </citation>
    <scope>NUCLEOTIDE SEQUENCE [LARGE SCALE GENOMIC DNA]</scope>
    <source>
        <strain evidence="1 2">DSM 14340</strain>
    </source>
</reference>
<dbReference type="SUPFAM" id="SSF51556">
    <property type="entry name" value="Metallo-dependent hydrolases"/>
    <property type="match status" value="1"/>
</dbReference>
<sequence>MTFCDYQANDRLGHALALGIDIADYYETKRKNLMCSIGDYLDDLVWMYSVLIDSSQSLGGNDLLFLKEEYSKYAHRLFRSNDIPQFDDYFKFYFLKGDCPNVYLEYKSEMTYQDVCQQFSYKINWTNHWHESSFMNEKARNLFFLYSFSNDFRKQYEQPLGIVVSSSFISCLEKVQQIIREKVLRMRVYIESNPSSNKKISYVDKYIKLPSLNLNRYHLEKGDTFPMVNIPISINTDDSSIFQTNLTNEYSMVAAALFREGYKKESVYEYIEGLAIASNVHSFIK</sequence>
<evidence type="ECO:0000313" key="2">
    <source>
        <dbReference type="Proteomes" id="UP000051264"/>
    </source>
</evidence>
<proteinExistence type="predicted"/>